<dbReference type="InterPro" id="IPR001279">
    <property type="entry name" value="Metallo-B-lactamas"/>
</dbReference>
<dbReference type="PANTHER" id="PTHR43694:SF1">
    <property type="entry name" value="RIBONUCLEASE J"/>
    <property type="match status" value="1"/>
</dbReference>
<dbReference type="InterPro" id="IPR004613">
    <property type="entry name" value="RNase_J"/>
</dbReference>
<proteinExistence type="inferred from homology"/>
<dbReference type="GO" id="GO:0016787">
    <property type="term" value="F:hydrolase activity"/>
    <property type="evidence" value="ECO:0007669"/>
    <property type="project" value="UniProtKB-KW"/>
</dbReference>
<evidence type="ECO:0000256" key="5">
    <source>
        <dbReference type="ARBA" id="ARBA00022801"/>
    </source>
</evidence>
<feature type="binding site" evidence="9">
    <location>
        <begin position="364"/>
        <end position="368"/>
    </location>
    <ligand>
        <name>substrate</name>
    </ligand>
</feature>
<dbReference type="Proteomes" id="UP001059773">
    <property type="component" value="Chromosome"/>
</dbReference>
<keyword evidence="7 9" id="KW-0269">Exonuclease</keyword>
<keyword evidence="8 9" id="KW-0694">RNA-binding</keyword>
<dbReference type="NCBIfam" id="NF047419">
    <property type="entry name" value="RNase_J1_RnjA"/>
    <property type="match status" value="1"/>
</dbReference>
<keyword evidence="3 10" id="KW-0479">Metal-binding</keyword>
<dbReference type="Gene3D" id="3.60.15.10">
    <property type="entry name" value="Ribonuclease Z/Hydroxyacylglutathione hydrolase-like"/>
    <property type="match status" value="1"/>
</dbReference>
<evidence type="ECO:0000256" key="10">
    <source>
        <dbReference type="PIRNR" id="PIRNR004803"/>
    </source>
</evidence>
<organism evidence="12 13">
    <name type="scientific">Oceanobacillus jeddahense</name>
    <dbReference type="NCBI Taxonomy" id="1462527"/>
    <lineage>
        <taxon>Bacteria</taxon>
        <taxon>Bacillati</taxon>
        <taxon>Bacillota</taxon>
        <taxon>Bacilli</taxon>
        <taxon>Bacillales</taxon>
        <taxon>Bacillaceae</taxon>
        <taxon>Oceanobacillus</taxon>
    </lineage>
</organism>
<evidence type="ECO:0000256" key="1">
    <source>
        <dbReference type="ARBA" id="ARBA00022490"/>
    </source>
</evidence>
<dbReference type="RefSeq" id="WP_040979837.1">
    <property type="nucleotide sequence ID" value="NZ_CABKTI010000002.1"/>
</dbReference>
<protein>
    <recommendedName>
        <fullName evidence="9 10">Ribonuclease J</fullName>
        <shortName evidence="9">RNase J</shortName>
        <ecNumber evidence="9 10">3.1.-.-</ecNumber>
    </recommendedName>
</protein>
<reference evidence="12" key="1">
    <citation type="submission" date="2022-07" db="EMBL/GenBank/DDBJ databases">
        <title>FELIX.</title>
        <authorList>
            <person name="Wan K.H."/>
            <person name="Park S."/>
            <person name="Lawrence Q."/>
            <person name="Eichenberger J.P."/>
            <person name="Booth B.W."/>
            <person name="Piaggio A.J."/>
            <person name="Chandler J.C."/>
            <person name="Franklin A.B."/>
            <person name="Celniker S.E."/>
        </authorList>
    </citation>
    <scope>NUCLEOTIDE SEQUENCE</scope>
    <source>
        <strain evidence="12">QA-1986 374</strain>
    </source>
</reference>
<comment type="subcellular location">
    <subcellularLocation>
        <location evidence="9 10">Cytoplasm</location>
    </subcellularLocation>
</comment>
<dbReference type="InterPro" id="IPR042173">
    <property type="entry name" value="RNase_J_2"/>
</dbReference>
<dbReference type="EC" id="3.1.-.-" evidence="9 10"/>
<evidence type="ECO:0000259" key="11">
    <source>
        <dbReference type="SMART" id="SM00849"/>
    </source>
</evidence>
<evidence type="ECO:0000256" key="2">
    <source>
        <dbReference type="ARBA" id="ARBA00022722"/>
    </source>
</evidence>
<dbReference type="InterPro" id="IPR001587">
    <property type="entry name" value="RNase_J_CS"/>
</dbReference>
<name>A0ABY5JN13_9BACI</name>
<dbReference type="InterPro" id="IPR041636">
    <property type="entry name" value="RNase_J_C"/>
</dbReference>
<keyword evidence="5 9" id="KW-0378">Hydrolase</keyword>
<evidence type="ECO:0000256" key="3">
    <source>
        <dbReference type="ARBA" id="ARBA00022723"/>
    </source>
</evidence>
<gene>
    <name evidence="12" type="primary">rnjA</name>
    <name evidence="9" type="synonym">rnj</name>
    <name evidence="12" type="ORF">NP439_16700</name>
</gene>
<evidence type="ECO:0000313" key="13">
    <source>
        <dbReference type="Proteomes" id="UP001059773"/>
    </source>
</evidence>
<comment type="subunit">
    <text evidence="9">Homodimer, may be a subunit of the RNA degradosome.</text>
</comment>
<keyword evidence="13" id="KW-1185">Reference proteome</keyword>
<keyword evidence="2 9" id="KW-0540">Nuclease</keyword>
<comment type="cofactor">
    <cofactor evidence="10">
        <name>Zn(2+)</name>
        <dbReference type="ChEBI" id="CHEBI:29105"/>
    </cofactor>
    <text evidence="10">Binds 2 Zn(2+) ions per subunit. It is not clear if Zn(2+) or Mg(2+) is physiologically important.</text>
</comment>
<keyword evidence="4 9" id="KW-0255">Endonuclease</keyword>
<dbReference type="Pfam" id="PF17770">
    <property type="entry name" value="RNase_J_C"/>
    <property type="match status" value="1"/>
</dbReference>
<keyword evidence="1 9" id="KW-0963">Cytoplasm</keyword>
<evidence type="ECO:0000256" key="4">
    <source>
        <dbReference type="ARBA" id="ARBA00022759"/>
    </source>
</evidence>
<dbReference type="Pfam" id="PF22505">
    <property type="entry name" value="RNase_J_b_CASP"/>
    <property type="match status" value="1"/>
</dbReference>
<comment type="similarity">
    <text evidence="9 10">Belongs to the metallo-beta-lactamase superfamily. RNA-metabolizing metallo-beta-lactamase-like family. Bacterial RNase J subfamily.</text>
</comment>
<dbReference type="PIRSF" id="PIRSF004803">
    <property type="entry name" value="RnjA"/>
    <property type="match status" value="1"/>
</dbReference>
<dbReference type="Gene3D" id="3.40.50.10710">
    <property type="entry name" value="Metallo-hydrolase/oxidoreductase"/>
    <property type="match status" value="1"/>
</dbReference>
<evidence type="ECO:0000256" key="9">
    <source>
        <dbReference type="HAMAP-Rule" id="MF_01491"/>
    </source>
</evidence>
<dbReference type="PROSITE" id="PS01292">
    <property type="entry name" value="UPF0036"/>
    <property type="match status" value="1"/>
</dbReference>
<dbReference type="InterPro" id="IPR036866">
    <property type="entry name" value="RibonucZ/Hydroxyglut_hydro"/>
</dbReference>
<dbReference type="PANTHER" id="PTHR43694">
    <property type="entry name" value="RIBONUCLEASE J"/>
    <property type="match status" value="1"/>
</dbReference>
<dbReference type="Pfam" id="PF00753">
    <property type="entry name" value="Lactamase_B"/>
    <property type="match status" value="1"/>
</dbReference>
<evidence type="ECO:0000256" key="6">
    <source>
        <dbReference type="ARBA" id="ARBA00022833"/>
    </source>
</evidence>
<keyword evidence="9" id="KW-0698">rRNA processing</keyword>
<comment type="function">
    <text evidence="9">An RNase that has 5'-3' exonuclease and possibly endonuclease activity. Involved in maturation of rRNA and in some organisms also mRNA maturation and/or decay.</text>
</comment>
<dbReference type="Gene3D" id="3.10.20.580">
    <property type="match status" value="1"/>
</dbReference>
<accession>A0ABY5JN13</accession>
<feature type="domain" description="Metallo-beta-lactamase" evidence="11">
    <location>
        <begin position="21"/>
        <end position="215"/>
    </location>
</feature>
<dbReference type="EMBL" id="CP101914">
    <property type="protein sequence ID" value="UUI01679.1"/>
    <property type="molecule type" value="Genomic_DNA"/>
</dbReference>
<dbReference type="HAMAP" id="MF_01491">
    <property type="entry name" value="RNase_J_bact"/>
    <property type="match status" value="1"/>
</dbReference>
<evidence type="ECO:0000256" key="8">
    <source>
        <dbReference type="ARBA" id="ARBA00022884"/>
    </source>
</evidence>
<dbReference type="SMART" id="SM00849">
    <property type="entry name" value="Lactamase_B"/>
    <property type="match status" value="1"/>
</dbReference>
<dbReference type="InterPro" id="IPR055132">
    <property type="entry name" value="RNase_J_b_CASP"/>
</dbReference>
<dbReference type="CDD" id="cd07714">
    <property type="entry name" value="RNaseJ_MBL-fold"/>
    <property type="match status" value="1"/>
</dbReference>
<dbReference type="InterPro" id="IPR011108">
    <property type="entry name" value="RMMBL"/>
</dbReference>
<keyword evidence="6" id="KW-0862">Zinc</keyword>
<dbReference type="SUPFAM" id="SSF56281">
    <property type="entry name" value="Metallo-hydrolase/oxidoreductase"/>
    <property type="match status" value="1"/>
</dbReference>
<dbReference type="InterPro" id="IPR030854">
    <property type="entry name" value="RNase_J_bac"/>
</dbReference>
<dbReference type="NCBIfam" id="TIGR00649">
    <property type="entry name" value="MG423"/>
    <property type="match status" value="1"/>
</dbReference>
<evidence type="ECO:0000256" key="7">
    <source>
        <dbReference type="ARBA" id="ARBA00022839"/>
    </source>
</evidence>
<evidence type="ECO:0000313" key="12">
    <source>
        <dbReference type="EMBL" id="UUI01679.1"/>
    </source>
</evidence>
<sequence>MKFVKNDQTAVFALGGLGEIGKNTYAVQFQDEIILIDAGIKFPEDDLLGIDYVIPDYTYLVQNQDKIKGLFVTHGHEDHIGGIPFLLKQINVPIYAGKLAIGLIRNKLEEHGLLRSTKLISIQEDDIIKFRKTSVSFFRTTHSIPDSFGVVVKTPPGNIVHTGDFKFDFTPVGEPANLSKMAQIGEEGVLCLLSDSTNSEVPGFTMSESVVGESIQDIFSRVDGRLIFATFASNIYRLQQVVEAAVKHNRKVAVFGRSMESAINIGLELGYIQAPKDTFIEGNQINRLPANEVTILCTGSQGESMAALSRIANGTHRQIQLIPGDTVVFSSSPIPGNTVSVSKTINKLYRAGADVIHGKLSNIHTSGHGSQEEQKLMLRLIKPKYFMPIHGEYRMLKEHVKLAELCGVEENHSFVMDNGDVLALGKEQAAIAGKIPSGSIYVDGSGIGDIGNIVLRDRRILSEEGLVIVVVSINMKEFKIEAGPDIISRGFVYMRESEDLINDAQKLVAKHLEKVMERRTTQWSEIKNEITDTIAPFLYEKTKRRPMVLPIIMEI</sequence>
<dbReference type="Pfam" id="PF07521">
    <property type="entry name" value="RMMBL"/>
    <property type="match status" value="1"/>
</dbReference>